<accession>A0A2W7R748</accession>
<reference evidence="4 6" key="2">
    <citation type="submission" date="2019-08" db="EMBL/GenBank/DDBJ databases">
        <title>Genome of Algoriphagus ratkowskyi IC026.</title>
        <authorList>
            <person name="Bowman J.P."/>
        </authorList>
    </citation>
    <scope>NUCLEOTIDE SEQUENCE [LARGE SCALE GENOMIC DNA]</scope>
    <source>
        <strain evidence="4 6">IC026</strain>
    </source>
</reference>
<feature type="chain" id="PRO_5016127055" evidence="1">
    <location>
        <begin position="21"/>
        <end position="287"/>
    </location>
</feature>
<dbReference type="RefSeq" id="WP_086498784.1">
    <property type="nucleotide sequence ID" value="NZ_MSSV01000002.1"/>
</dbReference>
<evidence type="ECO:0000259" key="2">
    <source>
        <dbReference type="Pfam" id="PF11827"/>
    </source>
</evidence>
<dbReference type="AlphaFoldDB" id="A0A2W7R748"/>
<dbReference type="GO" id="GO:0046872">
    <property type="term" value="F:metal ion binding"/>
    <property type="evidence" value="ECO:0007669"/>
    <property type="project" value="InterPro"/>
</dbReference>
<dbReference type="EMBL" id="VORV01000003">
    <property type="protein sequence ID" value="TXD78852.1"/>
    <property type="molecule type" value="Genomic_DNA"/>
</dbReference>
<sequence>MKSFKIIMIALMVLSSTALIAQIKNPQTEIVKIFGNCDMCKTAIESAGNIKNTASVHWNKDSQMAEITYDSKKSNRDEILKRIALAGYDNDHYLAPDNAYAQLSEDCKYERLKKEPVMAMMPSKMEMEMNETTSENHTAMAEMKEPNALDAVFKTYFAINDALVKTNSATASAMASELLNVIKALEIESIKAEEQTALTKVLPSIVADAKGISETKDIVKQREKFKGLSKNMHEIIAFYSSNETLYYQYCPMQDANWLSKDKTIKNPYYGSQMLNCGSTVETINDKN</sequence>
<organism evidence="3 5">
    <name type="scientific">Algoriphagus ratkowskyi</name>
    <dbReference type="NCBI Taxonomy" id="57028"/>
    <lineage>
        <taxon>Bacteria</taxon>
        <taxon>Pseudomonadati</taxon>
        <taxon>Bacteroidota</taxon>
        <taxon>Cytophagia</taxon>
        <taxon>Cytophagales</taxon>
        <taxon>Cyclobacteriaceae</taxon>
        <taxon>Algoriphagus</taxon>
    </lineage>
</organism>
<gene>
    <name evidence="4" type="ORF">ESW18_04850</name>
    <name evidence="3" type="ORF">LV84_03734</name>
</gene>
<evidence type="ECO:0000313" key="5">
    <source>
        <dbReference type="Proteomes" id="UP000249115"/>
    </source>
</evidence>
<dbReference type="SUPFAM" id="SSF55008">
    <property type="entry name" value="HMA, heavy metal-associated domain"/>
    <property type="match status" value="1"/>
</dbReference>
<evidence type="ECO:0000313" key="3">
    <source>
        <dbReference type="EMBL" id="PZX51577.1"/>
    </source>
</evidence>
<evidence type="ECO:0000313" key="4">
    <source>
        <dbReference type="EMBL" id="TXD78852.1"/>
    </source>
</evidence>
<proteinExistence type="predicted"/>
<keyword evidence="1" id="KW-0732">Signal</keyword>
<dbReference type="Gene3D" id="3.30.70.100">
    <property type="match status" value="1"/>
</dbReference>
<reference evidence="3 5" key="1">
    <citation type="submission" date="2018-06" db="EMBL/GenBank/DDBJ databases">
        <title>Genomic Encyclopedia of Archaeal and Bacterial Type Strains, Phase II (KMG-II): from individual species to whole genera.</title>
        <authorList>
            <person name="Goeker M."/>
        </authorList>
    </citation>
    <scope>NUCLEOTIDE SEQUENCE [LARGE SCALE GENOMIC DNA]</scope>
    <source>
        <strain evidence="3 5">DSM 22686</strain>
    </source>
</reference>
<protein>
    <submittedName>
        <fullName evidence="4">DUF3347 domain-containing protein</fullName>
    </submittedName>
    <submittedName>
        <fullName evidence="3">Uncharacterized protein DUF3347</fullName>
    </submittedName>
</protein>
<dbReference type="OrthoDB" id="5513217at2"/>
<evidence type="ECO:0000313" key="6">
    <source>
        <dbReference type="Proteomes" id="UP000321927"/>
    </source>
</evidence>
<keyword evidence="6" id="KW-1185">Reference proteome</keyword>
<dbReference type="Proteomes" id="UP000249115">
    <property type="component" value="Unassembled WGS sequence"/>
</dbReference>
<dbReference type="EMBL" id="QKZU01000018">
    <property type="protein sequence ID" value="PZX51577.1"/>
    <property type="molecule type" value="Genomic_DNA"/>
</dbReference>
<dbReference type="InterPro" id="IPR021782">
    <property type="entry name" value="DUF3347"/>
</dbReference>
<dbReference type="Pfam" id="PF11827">
    <property type="entry name" value="DUF3347"/>
    <property type="match status" value="1"/>
</dbReference>
<comment type="caution">
    <text evidence="3">The sequence shown here is derived from an EMBL/GenBank/DDBJ whole genome shotgun (WGS) entry which is preliminary data.</text>
</comment>
<dbReference type="InterPro" id="IPR036163">
    <property type="entry name" value="HMA_dom_sf"/>
</dbReference>
<name>A0A2W7R748_9BACT</name>
<feature type="signal peptide" evidence="1">
    <location>
        <begin position="1"/>
        <end position="20"/>
    </location>
</feature>
<feature type="domain" description="DUF3347" evidence="2">
    <location>
        <begin position="152"/>
        <end position="242"/>
    </location>
</feature>
<dbReference type="Proteomes" id="UP000321927">
    <property type="component" value="Unassembled WGS sequence"/>
</dbReference>
<evidence type="ECO:0000256" key="1">
    <source>
        <dbReference type="SAM" id="SignalP"/>
    </source>
</evidence>